<evidence type="ECO:0000256" key="3">
    <source>
        <dbReference type="ARBA" id="ARBA00022475"/>
    </source>
</evidence>
<keyword evidence="6 8" id="KW-0472">Membrane</keyword>
<keyword evidence="5 8" id="KW-1133">Transmembrane helix</keyword>
<dbReference type="PROSITE" id="PS50887">
    <property type="entry name" value="GGDEF"/>
    <property type="match status" value="1"/>
</dbReference>
<dbReference type="GO" id="GO:1902201">
    <property type="term" value="P:negative regulation of bacterial-type flagellum-dependent cell motility"/>
    <property type="evidence" value="ECO:0007669"/>
    <property type="project" value="TreeGrafter"/>
</dbReference>
<sequence length="547" mass="60785">MKSIKSKIVVFAVIATLLPSGGLGLLSFWQNEALMNDSVTRELRALADNVNRHLDAWLNENTLAVRALSTSNPVIEGLSTLNQSADGELARQVKSNLAGYLRSVQGKLETILELAVYDNDRQMVASSVPALEAYDIPVRWPHKSLTAGAISAPPSWNARYATATLSIVFPVLSYDNVLVGAFAVTLDLGSLRSQLLDAKKFSLGEIFLLDYEGKVLLSSIPVASREVALDSQQLGELQMRDKDSMIYNGLAYPRSIGLLYMSEKIPVAVLVERDYRDIQVAWTKLRDRFLEFVGIVIVIITAVALYMGHTIVTPLKRLIDAAKGIVEGNFETRLQVRQKDEVGQLTIMFNQMTDALRRKHAEIMVANQVMQQKNQLLQKLSVTDSLTGLYNRSKLDAILTEQLARYKRNQRIFCLLMIDVDHFKHINDDLGHIMGDKILITVATVLLKSIRTIDYAARYGGDEFVVVLTETDADAAVKTAERIRSQVRKICLEFKEHPIKITLSIGVAQCQTEDATPSDLIAHVDAALYEAKKAGRDRIECIGAITQ</sequence>
<accession>A0A1H3I0X9</accession>
<dbReference type="CDD" id="cd01949">
    <property type="entry name" value="GGDEF"/>
    <property type="match status" value="1"/>
</dbReference>
<gene>
    <name evidence="11" type="ORF">SAMN05421881_10237</name>
</gene>
<feature type="domain" description="GGDEF" evidence="10">
    <location>
        <begin position="411"/>
        <end position="544"/>
    </location>
</feature>
<dbReference type="SMART" id="SM00267">
    <property type="entry name" value="GGDEF"/>
    <property type="match status" value="1"/>
</dbReference>
<organism evidence="11 12">
    <name type="scientific">Nitrosomonas halophila</name>
    <dbReference type="NCBI Taxonomy" id="44576"/>
    <lineage>
        <taxon>Bacteria</taxon>
        <taxon>Pseudomonadati</taxon>
        <taxon>Pseudomonadota</taxon>
        <taxon>Betaproteobacteria</taxon>
        <taxon>Nitrosomonadales</taxon>
        <taxon>Nitrosomonadaceae</taxon>
        <taxon>Nitrosomonas</taxon>
    </lineage>
</organism>
<dbReference type="NCBIfam" id="TIGR00254">
    <property type="entry name" value="GGDEF"/>
    <property type="match status" value="1"/>
</dbReference>
<dbReference type="GO" id="GO:0005886">
    <property type="term" value="C:plasma membrane"/>
    <property type="evidence" value="ECO:0007669"/>
    <property type="project" value="UniProtKB-SubCell"/>
</dbReference>
<dbReference type="PANTHER" id="PTHR45138:SF9">
    <property type="entry name" value="DIGUANYLATE CYCLASE DGCM-RELATED"/>
    <property type="match status" value="1"/>
</dbReference>
<dbReference type="InterPro" id="IPR043128">
    <property type="entry name" value="Rev_trsase/Diguanyl_cyclase"/>
</dbReference>
<protein>
    <recommendedName>
        <fullName evidence="2">diguanylate cyclase</fullName>
        <ecNumber evidence="2">2.7.7.65</ecNumber>
    </recommendedName>
</protein>
<dbReference type="Proteomes" id="UP000198640">
    <property type="component" value="Unassembled WGS sequence"/>
</dbReference>
<evidence type="ECO:0000256" key="6">
    <source>
        <dbReference type="ARBA" id="ARBA00023136"/>
    </source>
</evidence>
<evidence type="ECO:0000256" key="7">
    <source>
        <dbReference type="ARBA" id="ARBA00034247"/>
    </source>
</evidence>
<evidence type="ECO:0000259" key="9">
    <source>
        <dbReference type="PROSITE" id="PS50885"/>
    </source>
</evidence>
<dbReference type="AlphaFoldDB" id="A0A1H3I0X9"/>
<dbReference type="STRING" id="44576.SAMN05421881_10237"/>
<dbReference type="Gene3D" id="3.30.70.270">
    <property type="match status" value="1"/>
</dbReference>
<evidence type="ECO:0000256" key="8">
    <source>
        <dbReference type="SAM" id="Phobius"/>
    </source>
</evidence>
<dbReference type="Pfam" id="PF00672">
    <property type="entry name" value="HAMP"/>
    <property type="match status" value="1"/>
</dbReference>
<dbReference type="Pfam" id="PF00990">
    <property type="entry name" value="GGDEF"/>
    <property type="match status" value="1"/>
</dbReference>
<dbReference type="InterPro" id="IPR050469">
    <property type="entry name" value="Diguanylate_Cyclase"/>
</dbReference>
<dbReference type="PROSITE" id="PS50885">
    <property type="entry name" value="HAMP"/>
    <property type="match status" value="1"/>
</dbReference>
<dbReference type="EC" id="2.7.7.65" evidence="2"/>
<dbReference type="GO" id="GO:0007165">
    <property type="term" value="P:signal transduction"/>
    <property type="evidence" value="ECO:0007669"/>
    <property type="project" value="InterPro"/>
</dbReference>
<proteinExistence type="predicted"/>
<dbReference type="SMART" id="SM00304">
    <property type="entry name" value="HAMP"/>
    <property type="match status" value="1"/>
</dbReference>
<dbReference type="SUPFAM" id="SSF158472">
    <property type="entry name" value="HAMP domain-like"/>
    <property type="match status" value="1"/>
</dbReference>
<evidence type="ECO:0000313" key="11">
    <source>
        <dbReference type="EMBL" id="SDY20738.1"/>
    </source>
</evidence>
<dbReference type="RefSeq" id="WP_245725122.1">
    <property type="nucleotide sequence ID" value="NZ_FNOY01000023.1"/>
</dbReference>
<dbReference type="SUPFAM" id="SSF55073">
    <property type="entry name" value="Nucleotide cyclase"/>
    <property type="match status" value="1"/>
</dbReference>
<evidence type="ECO:0000313" key="12">
    <source>
        <dbReference type="Proteomes" id="UP000198640"/>
    </source>
</evidence>
<dbReference type="InterPro" id="IPR003660">
    <property type="entry name" value="HAMP_dom"/>
</dbReference>
<comment type="catalytic activity">
    <reaction evidence="7">
        <text>2 GTP = 3',3'-c-di-GMP + 2 diphosphate</text>
        <dbReference type="Rhea" id="RHEA:24898"/>
        <dbReference type="ChEBI" id="CHEBI:33019"/>
        <dbReference type="ChEBI" id="CHEBI:37565"/>
        <dbReference type="ChEBI" id="CHEBI:58805"/>
        <dbReference type="EC" id="2.7.7.65"/>
    </reaction>
</comment>
<dbReference type="FunFam" id="3.30.70.270:FF:000001">
    <property type="entry name" value="Diguanylate cyclase domain protein"/>
    <property type="match status" value="1"/>
</dbReference>
<name>A0A1H3I0X9_9PROT</name>
<evidence type="ECO:0000259" key="10">
    <source>
        <dbReference type="PROSITE" id="PS50887"/>
    </source>
</evidence>
<reference evidence="11 12" key="1">
    <citation type="submission" date="2016-10" db="EMBL/GenBank/DDBJ databases">
        <authorList>
            <person name="de Groot N.N."/>
        </authorList>
    </citation>
    <scope>NUCLEOTIDE SEQUENCE [LARGE SCALE GENOMIC DNA]</scope>
    <source>
        <strain evidence="11 12">Nm1</strain>
    </source>
</reference>
<dbReference type="InterPro" id="IPR000160">
    <property type="entry name" value="GGDEF_dom"/>
</dbReference>
<comment type="subcellular location">
    <subcellularLocation>
        <location evidence="1">Cell membrane</location>
        <topology evidence="1">Multi-pass membrane protein</topology>
    </subcellularLocation>
</comment>
<dbReference type="EMBL" id="FNOY01000023">
    <property type="protein sequence ID" value="SDY20738.1"/>
    <property type="molecule type" value="Genomic_DNA"/>
</dbReference>
<feature type="domain" description="HAMP" evidence="9">
    <location>
        <begin position="309"/>
        <end position="361"/>
    </location>
</feature>
<dbReference type="InterPro" id="IPR033479">
    <property type="entry name" value="dCache_1"/>
</dbReference>
<dbReference type="InterPro" id="IPR029787">
    <property type="entry name" value="Nucleotide_cyclase"/>
</dbReference>
<dbReference type="CDD" id="cd06225">
    <property type="entry name" value="HAMP"/>
    <property type="match status" value="1"/>
</dbReference>
<dbReference type="Gene3D" id="6.10.340.10">
    <property type="match status" value="1"/>
</dbReference>
<evidence type="ECO:0000256" key="4">
    <source>
        <dbReference type="ARBA" id="ARBA00022692"/>
    </source>
</evidence>
<dbReference type="PANTHER" id="PTHR45138">
    <property type="entry name" value="REGULATORY COMPONENTS OF SENSORY TRANSDUCTION SYSTEM"/>
    <property type="match status" value="1"/>
</dbReference>
<dbReference type="GO" id="GO:0052621">
    <property type="term" value="F:diguanylate cyclase activity"/>
    <property type="evidence" value="ECO:0007669"/>
    <property type="project" value="UniProtKB-EC"/>
</dbReference>
<feature type="transmembrane region" description="Helical" evidence="8">
    <location>
        <begin position="289"/>
        <end position="308"/>
    </location>
</feature>
<evidence type="ECO:0000256" key="5">
    <source>
        <dbReference type="ARBA" id="ARBA00022989"/>
    </source>
</evidence>
<evidence type="ECO:0000256" key="1">
    <source>
        <dbReference type="ARBA" id="ARBA00004651"/>
    </source>
</evidence>
<keyword evidence="3" id="KW-1003">Cell membrane</keyword>
<keyword evidence="4 8" id="KW-0812">Transmembrane</keyword>
<evidence type="ECO:0000256" key="2">
    <source>
        <dbReference type="ARBA" id="ARBA00012528"/>
    </source>
</evidence>
<keyword evidence="12" id="KW-1185">Reference proteome</keyword>
<dbReference type="GO" id="GO:0043709">
    <property type="term" value="P:cell adhesion involved in single-species biofilm formation"/>
    <property type="evidence" value="ECO:0007669"/>
    <property type="project" value="TreeGrafter"/>
</dbReference>
<dbReference type="Pfam" id="PF02743">
    <property type="entry name" value="dCache_1"/>
    <property type="match status" value="1"/>
</dbReference>